<evidence type="ECO:0000313" key="4">
    <source>
        <dbReference type="Ensembl" id="ENSLLEP00000046917.1"/>
    </source>
</evidence>
<dbReference type="GO" id="GO:0008289">
    <property type="term" value="F:lipid binding"/>
    <property type="evidence" value="ECO:0007669"/>
    <property type="project" value="InterPro"/>
</dbReference>
<sequence length="479" mass="52009">MKLICLAMLLFLWVSPMSTTSSKTVVRIKRQAMEYACQTQRRPLQRAFGIIPIPELNQKKESSGGILGGIFGAGQALVSNVVNLVGIRILDVKLPDLNVKLVPKVGMQVSVDTHIHISGNLLVLGAIELKLAAGVLADVQVSKTSRGVPIMAVSACKSILGDIDITVGGLGLLRPVIRAIQGHIHAILGERLCVSFSNTFLGFNANFGLVAEKNSISKDLGLQYTLQKPPVVAGDYMDMDMDAEYTVHEQVVEFPTGSQEFTLPPGAGNKDAMVNMGFSQDYFSSLFVAFLSSGGFNLEILSTHATLANQLSTSALGAHIPEIRCRYPQPRPVNVNIVLSQTPVVTIRTNQIIVQISPNVEMSVVLPNSRYEHLFTINVEASLVASLDIKGGKLKTSVSLQGDLKLVFASVSFLKRTCKPSLLSGYMRTVFEKAYLIQINEALSVGVSLPSLPNIHYIHQVVEIEKNYVVMSCDVQYSK</sequence>
<accession>A0A8C5R402</accession>
<feature type="chain" id="PRO_5034545443" evidence="1">
    <location>
        <begin position="23"/>
        <end position="479"/>
    </location>
</feature>
<feature type="domain" description="Lipid-binding serum glycoprotein N-terminal" evidence="2">
    <location>
        <begin position="27"/>
        <end position="250"/>
    </location>
</feature>
<dbReference type="InterPro" id="IPR001124">
    <property type="entry name" value="Lipid-bd_serum_glycop_C"/>
</dbReference>
<dbReference type="Pfam" id="PF01273">
    <property type="entry name" value="LBP_BPI_CETP"/>
    <property type="match status" value="1"/>
</dbReference>
<dbReference type="InterPro" id="IPR017943">
    <property type="entry name" value="Bactericidal_perm-incr_a/b_dom"/>
</dbReference>
<dbReference type="Ensembl" id="ENSLLET00000048766.1">
    <property type="protein sequence ID" value="ENSLLEP00000046917.1"/>
    <property type="gene ID" value="ENSLLEG00000029691.1"/>
</dbReference>
<protein>
    <submittedName>
        <fullName evidence="4">Uncharacterized protein</fullName>
    </submittedName>
</protein>
<name>A0A8C5R402_9ANUR</name>
<dbReference type="SMART" id="SM00328">
    <property type="entry name" value="BPI1"/>
    <property type="match status" value="1"/>
</dbReference>
<dbReference type="InterPro" id="IPR051660">
    <property type="entry name" value="BPI_fold-BPI/LBP"/>
</dbReference>
<dbReference type="GeneTree" id="ENSGT01100000263546"/>
<dbReference type="Gene3D" id="3.15.10.10">
    <property type="entry name" value="Bactericidal permeability-increasing protein, domain 1"/>
    <property type="match status" value="1"/>
</dbReference>
<evidence type="ECO:0000313" key="5">
    <source>
        <dbReference type="Proteomes" id="UP000694569"/>
    </source>
</evidence>
<dbReference type="OrthoDB" id="9831346at2759"/>
<feature type="signal peptide" evidence="1">
    <location>
        <begin position="1"/>
        <end position="22"/>
    </location>
</feature>
<reference evidence="4" key="1">
    <citation type="submission" date="2025-08" db="UniProtKB">
        <authorList>
            <consortium name="Ensembl"/>
        </authorList>
    </citation>
    <scope>IDENTIFICATION</scope>
</reference>
<dbReference type="PANTHER" id="PTHR46019:SF10">
    <property type="entry name" value="BPI FOLD-CONTAINING FAMILY B MEMBER 2"/>
    <property type="match status" value="1"/>
</dbReference>
<keyword evidence="5" id="KW-1185">Reference proteome</keyword>
<evidence type="ECO:0000259" key="3">
    <source>
        <dbReference type="SMART" id="SM00329"/>
    </source>
</evidence>
<dbReference type="Proteomes" id="UP000694569">
    <property type="component" value="Unplaced"/>
</dbReference>
<dbReference type="InterPro" id="IPR017942">
    <property type="entry name" value="Lipid-bd_serum_glycop_N"/>
</dbReference>
<proteinExistence type="predicted"/>
<keyword evidence="1" id="KW-0732">Signal</keyword>
<dbReference type="Gene3D" id="3.15.20.10">
    <property type="entry name" value="Bactericidal permeability-increasing protein, domain 2"/>
    <property type="match status" value="1"/>
</dbReference>
<dbReference type="AlphaFoldDB" id="A0A8C5R402"/>
<dbReference type="PANTHER" id="PTHR46019">
    <property type="entry name" value="BPI FOLD-CONTAINING FAMILY B MEMBER 4-RELATED"/>
    <property type="match status" value="1"/>
</dbReference>
<feature type="domain" description="Lipid-binding serum glycoprotein C-terminal" evidence="3">
    <location>
        <begin position="268"/>
        <end position="473"/>
    </location>
</feature>
<dbReference type="Pfam" id="PF02886">
    <property type="entry name" value="LBP_BPI_CETP_C"/>
    <property type="match status" value="1"/>
</dbReference>
<dbReference type="SMART" id="SM00329">
    <property type="entry name" value="BPI2"/>
    <property type="match status" value="1"/>
</dbReference>
<dbReference type="SUPFAM" id="SSF55394">
    <property type="entry name" value="Bactericidal permeability-increasing protein, BPI"/>
    <property type="match status" value="2"/>
</dbReference>
<evidence type="ECO:0000256" key="1">
    <source>
        <dbReference type="SAM" id="SignalP"/>
    </source>
</evidence>
<evidence type="ECO:0000259" key="2">
    <source>
        <dbReference type="SMART" id="SM00328"/>
    </source>
</evidence>
<organism evidence="4 5">
    <name type="scientific">Leptobrachium leishanense</name>
    <name type="common">Leishan spiny toad</name>
    <dbReference type="NCBI Taxonomy" id="445787"/>
    <lineage>
        <taxon>Eukaryota</taxon>
        <taxon>Metazoa</taxon>
        <taxon>Chordata</taxon>
        <taxon>Craniata</taxon>
        <taxon>Vertebrata</taxon>
        <taxon>Euteleostomi</taxon>
        <taxon>Amphibia</taxon>
        <taxon>Batrachia</taxon>
        <taxon>Anura</taxon>
        <taxon>Pelobatoidea</taxon>
        <taxon>Megophryidae</taxon>
        <taxon>Leptobrachium</taxon>
    </lineage>
</organism>
<reference evidence="4" key="2">
    <citation type="submission" date="2025-09" db="UniProtKB">
        <authorList>
            <consortium name="Ensembl"/>
        </authorList>
    </citation>
    <scope>IDENTIFICATION</scope>
</reference>